<protein>
    <recommendedName>
        <fullName evidence="2">C2 domain-containing protein</fullName>
    </recommendedName>
</protein>
<dbReference type="SMART" id="SM00239">
    <property type="entry name" value="C2"/>
    <property type="match status" value="1"/>
</dbReference>
<dbReference type="GO" id="GO:0006952">
    <property type="term" value="P:defense response"/>
    <property type="evidence" value="ECO:0007669"/>
    <property type="project" value="InterPro"/>
</dbReference>
<evidence type="ECO:0000313" key="3">
    <source>
        <dbReference type="EMBL" id="WOL00174.1"/>
    </source>
</evidence>
<reference evidence="3 4" key="1">
    <citation type="submission" date="2023-10" db="EMBL/GenBank/DDBJ databases">
        <title>Chromosome-scale genome assembly provides insights into flower coloration mechanisms of Canna indica.</title>
        <authorList>
            <person name="Li C."/>
        </authorList>
    </citation>
    <scope>NUCLEOTIDE SEQUENCE [LARGE SCALE GENOMIC DNA]</scope>
    <source>
        <tissue evidence="3">Flower</tissue>
    </source>
</reference>
<accession>A0AAQ3K1D1</accession>
<dbReference type="InterPro" id="IPR044750">
    <property type="entry name" value="C2_SRC2/BAP"/>
</dbReference>
<dbReference type="PANTHER" id="PTHR32246">
    <property type="entry name" value="INGRESSION PROTEIN FIC1"/>
    <property type="match status" value="1"/>
</dbReference>
<dbReference type="InterPro" id="IPR035892">
    <property type="entry name" value="C2_domain_sf"/>
</dbReference>
<dbReference type="SUPFAM" id="SSF49562">
    <property type="entry name" value="C2 domain (Calcium/lipid-binding domain, CaLB)"/>
    <property type="match status" value="1"/>
</dbReference>
<gene>
    <name evidence="3" type="ORF">Cni_G08887</name>
</gene>
<dbReference type="Proteomes" id="UP001327560">
    <property type="component" value="Chromosome 3"/>
</dbReference>
<feature type="compositionally biased region" description="Basic and acidic residues" evidence="1">
    <location>
        <begin position="199"/>
        <end position="208"/>
    </location>
</feature>
<organism evidence="3 4">
    <name type="scientific">Canna indica</name>
    <name type="common">Indian-shot</name>
    <dbReference type="NCBI Taxonomy" id="4628"/>
    <lineage>
        <taxon>Eukaryota</taxon>
        <taxon>Viridiplantae</taxon>
        <taxon>Streptophyta</taxon>
        <taxon>Embryophyta</taxon>
        <taxon>Tracheophyta</taxon>
        <taxon>Spermatophyta</taxon>
        <taxon>Magnoliopsida</taxon>
        <taxon>Liliopsida</taxon>
        <taxon>Zingiberales</taxon>
        <taxon>Cannaceae</taxon>
        <taxon>Canna</taxon>
    </lineage>
</organism>
<sequence length="269" mass="29157">MATSLRSGVDSFFDREDADGRGGDYHRSPPPFPYLYLLEVTVISAQDLYPASRSMRTYAVAYLGPDQRHRTRIDSAGHTNPTWNEKIVFGVEDALLRSDTSAITVDVYAARSGVFAGSDLLLGTARALLSTLRPSSEACSVALQVRRPTSLRPQGILNLGVILLDTHAHSHPLYADLGSRAAVIPGPGPGPDAPKPKSASREKVRAQRRRSELWAANSELVSDDDGGSLGSGLDKALGRRRKRWSFGSFTCFRGGNVESGECIDTPRFV</sequence>
<dbReference type="Pfam" id="PF00168">
    <property type="entry name" value="C2"/>
    <property type="match status" value="1"/>
</dbReference>
<dbReference type="PANTHER" id="PTHR32246:SF143">
    <property type="entry name" value="CALCIUM-DEPENDENT LIPID-BINDING (CALB DOMAIN) FAMILY PROTEIN"/>
    <property type="match status" value="1"/>
</dbReference>
<dbReference type="EMBL" id="CP136892">
    <property type="protein sequence ID" value="WOL00174.1"/>
    <property type="molecule type" value="Genomic_DNA"/>
</dbReference>
<feature type="domain" description="C2" evidence="2">
    <location>
        <begin position="21"/>
        <end position="143"/>
    </location>
</feature>
<dbReference type="CDD" id="cd04051">
    <property type="entry name" value="C2_SRC2_like"/>
    <property type="match status" value="1"/>
</dbReference>
<evidence type="ECO:0000259" key="2">
    <source>
        <dbReference type="PROSITE" id="PS50004"/>
    </source>
</evidence>
<proteinExistence type="predicted"/>
<name>A0AAQ3K1D1_9LILI</name>
<dbReference type="AlphaFoldDB" id="A0AAQ3K1D1"/>
<evidence type="ECO:0000313" key="4">
    <source>
        <dbReference type="Proteomes" id="UP001327560"/>
    </source>
</evidence>
<feature type="region of interest" description="Disordered" evidence="1">
    <location>
        <begin position="184"/>
        <end position="208"/>
    </location>
</feature>
<keyword evidence="4" id="KW-1185">Reference proteome</keyword>
<dbReference type="PROSITE" id="PS50004">
    <property type="entry name" value="C2"/>
    <property type="match status" value="1"/>
</dbReference>
<evidence type="ECO:0000256" key="1">
    <source>
        <dbReference type="SAM" id="MobiDB-lite"/>
    </source>
</evidence>
<dbReference type="Gene3D" id="2.60.40.150">
    <property type="entry name" value="C2 domain"/>
    <property type="match status" value="1"/>
</dbReference>
<dbReference type="InterPro" id="IPR000008">
    <property type="entry name" value="C2_dom"/>
</dbReference>